<dbReference type="Proteomes" id="UP000297567">
    <property type="component" value="Unassembled WGS sequence"/>
</dbReference>
<dbReference type="EMBL" id="RQGH01000008">
    <property type="protein sequence ID" value="TGL75076.1"/>
    <property type="molecule type" value="Genomic_DNA"/>
</dbReference>
<sequence length="213" mass="24527">MRNILIYIILFFGIINTVLGEEISFPKGQSCVAWKTDKTLIVVNKQSPVGLNCKIELKIDQSKLGYKFEGKFPISNFNSNQEMRDNEVRKLLEEEIQPNLIFISNLISFSEWTQKKNTNFELKGIFRKGNRDFNLTFQVTREIQNGTGVWKGMTKTKFSELGMVPPKVAFGIVTSVNDDLELHFQFIESEIPILSVEPEIWKETNSNGYETVF</sequence>
<dbReference type="InterPro" id="IPR036761">
    <property type="entry name" value="TTHA0802/YceI-like_sf"/>
</dbReference>
<evidence type="ECO:0008006" key="3">
    <source>
        <dbReference type="Google" id="ProtNLM"/>
    </source>
</evidence>
<protein>
    <recommendedName>
        <fullName evidence="3">YceI family protein</fullName>
    </recommendedName>
</protein>
<evidence type="ECO:0000313" key="1">
    <source>
        <dbReference type="EMBL" id="TGL75076.1"/>
    </source>
</evidence>
<accession>A0A4Z1AAZ7</accession>
<comment type="caution">
    <text evidence="1">The sequence shown here is derived from an EMBL/GenBank/DDBJ whole genome shotgun (WGS) entry which is preliminary data.</text>
</comment>
<reference evidence="1" key="1">
    <citation type="journal article" date="2019" name="PLoS Negl. Trop. Dis.">
        <title>Revisiting the worldwide diversity of Leptospira species in the environment.</title>
        <authorList>
            <person name="Vincent A.T."/>
            <person name="Schiettekatte O."/>
            <person name="Bourhy P."/>
            <person name="Veyrier F.J."/>
            <person name="Picardeau M."/>
        </authorList>
    </citation>
    <scope>NUCLEOTIDE SEQUENCE [LARGE SCALE GENOMIC DNA]</scope>
    <source>
        <strain evidence="1">201702451</strain>
    </source>
</reference>
<keyword evidence="2" id="KW-1185">Reference proteome</keyword>
<feature type="non-terminal residue" evidence="1">
    <location>
        <position position="213"/>
    </location>
</feature>
<dbReference type="AlphaFoldDB" id="A0A4Z1AAZ7"/>
<organism evidence="1 2">
    <name type="scientific">Leptospira jelokensis</name>
    <dbReference type="NCBI Taxonomy" id="2484931"/>
    <lineage>
        <taxon>Bacteria</taxon>
        <taxon>Pseudomonadati</taxon>
        <taxon>Spirochaetota</taxon>
        <taxon>Spirochaetia</taxon>
        <taxon>Leptospirales</taxon>
        <taxon>Leptospiraceae</taxon>
        <taxon>Leptospira</taxon>
    </lineage>
</organism>
<proteinExistence type="predicted"/>
<name>A0A4Z1AAZ7_9LEPT</name>
<gene>
    <name evidence="1" type="ORF">EHQ62_03070</name>
</gene>
<dbReference type="RefSeq" id="WP_135640778.1">
    <property type="nucleotide sequence ID" value="NZ_RQGH01000008.1"/>
</dbReference>
<dbReference type="SUPFAM" id="SSF101874">
    <property type="entry name" value="YceI-like"/>
    <property type="match status" value="1"/>
</dbReference>
<evidence type="ECO:0000313" key="2">
    <source>
        <dbReference type="Proteomes" id="UP000297567"/>
    </source>
</evidence>
<dbReference type="Gene3D" id="2.40.128.110">
    <property type="entry name" value="Lipid/polyisoprenoid-binding, YceI-like"/>
    <property type="match status" value="1"/>
</dbReference>